<proteinExistence type="predicted"/>
<name>A0A1J9QJU3_9EURO</name>
<dbReference type="AlphaFoldDB" id="A0A1J9QJU3"/>
<dbReference type="EMBL" id="LGTZ01000015">
    <property type="protein sequence ID" value="OJD28346.1"/>
    <property type="molecule type" value="Genomic_DNA"/>
</dbReference>
<dbReference type="VEuPathDB" id="FungiDB:ACJ73_00245"/>
<gene>
    <name evidence="2" type="ORF">ACJ73_00245</name>
</gene>
<comment type="caution">
    <text evidence="2">The sequence shown here is derived from an EMBL/GenBank/DDBJ whole genome shotgun (WGS) entry which is preliminary data.</text>
</comment>
<evidence type="ECO:0000313" key="3">
    <source>
        <dbReference type="Proteomes" id="UP000242791"/>
    </source>
</evidence>
<evidence type="ECO:0000313" key="2">
    <source>
        <dbReference type="EMBL" id="OJD28346.1"/>
    </source>
</evidence>
<accession>A0A1J9QJU3</accession>
<evidence type="ECO:0000256" key="1">
    <source>
        <dbReference type="SAM" id="MobiDB-lite"/>
    </source>
</evidence>
<reference evidence="2 3" key="1">
    <citation type="submission" date="2015-08" db="EMBL/GenBank/DDBJ databases">
        <title>Emmonsia species relationships and genome sequence.</title>
        <authorList>
            <person name="Cuomo C.A."/>
            <person name="Schwartz I.S."/>
            <person name="Kenyon C."/>
            <person name="De Hoog G.S."/>
            <person name="Govender N.P."/>
            <person name="Botha A."/>
            <person name="Moreno L."/>
            <person name="De Vries M."/>
            <person name="Munoz J.F."/>
            <person name="Stielow J.B."/>
        </authorList>
    </citation>
    <scope>NUCLEOTIDE SEQUENCE [LARGE SCALE GENOMIC DNA]</scope>
    <source>
        <strain evidence="2 3">EI222</strain>
    </source>
</reference>
<organism evidence="2 3">
    <name type="scientific">Blastomyces percursus</name>
    <dbReference type="NCBI Taxonomy" id="1658174"/>
    <lineage>
        <taxon>Eukaryota</taxon>
        <taxon>Fungi</taxon>
        <taxon>Dikarya</taxon>
        <taxon>Ascomycota</taxon>
        <taxon>Pezizomycotina</taxon>
        <taxon>Eurotiomycetes</taxon>
        <taxon>Eurotiomycetidae</taxon>
        <taxon>Onygenales</taxon>
        <taxon>Ajellomycetaceae</taxon>
        <taxon>Blastomyces</taxon>
    </lineage>
</organism>
<feature type="region of interest" description="Disordered" evidence="1">
    <location>
        <begin position="35"/>
        <end position="65"/>
    </location>
</feature>
<keyword evidence="3" id="KW-1185">Reference proteome</keyword>
<sequence>MGSGLNANFTTNPTTKAHFHENEFIHGSQDQHAFGMQYGGYHNNNPDLPQPDGSIPNAFGSQFPH</sequence>
<dbReference type="Proteomes" id="UP000242791">
    <property type="component" value="Unassembled WGS sequence"/>
</dbReference>
<protein>
    <submittedName>
        <fullName evidence="2">Uncharacterized protein</fullName>
    </submittedName>
</protein>